<dbReference type="PROSITE" id="PS50143">
    <property type="entry name" value="BIR_REPEAT_2"/>
    <property type="match status" value="2"/>
</dbReference>
<dbReference type="OrthoDB" id="774873at2759"/>
<dbReference type="GO" id="GO:0005737">
    <property type="term" value="C:cytoplasm"/>
    <property type="evidence" value="ECO:0007669"/>
    <property type="project" value="TreeGrafter"/>
</dbReference>
<accession>A0A8K0NYP4</accession>
<reference evidence="2" key="1">
    <citation type="submission" date="2013-04" db="EMBL/GenBank/DDBJ databases">
        <authorList>
            <person name="Qu J."/>
            <person name="Murali S.C."/>
            <person name="Bandaranaike D."/>
            <person name="Bellair M."/>
            <person name="Blankenburg K."/>
            <person name="Chao H."/>
            <person name="Dinh H."/>
            <person name="Doddapaneni H."/>
            <person name="Downs B."/>
            <person name="Dugan-Rocha S."/>
            <person name="Elkadiri S."/>
            <person name="Gnanaolivu R.D."/>
            <person name="Hernandez B."/>
            <person name="Javaid M."/>
            <person name="Jayaseelan J.C."/>
            <person name="Lee S."/>
            <person name="Li M."/>
            <person name="Ming W."/>
            <person name="Munidasa M."/>
            <person name="Muniz J."/>
            <person name="Nguyen L."/>
            <person name="Ongeri F."/>
            <person name="Osuji N."/>
            <person name="Pu L.-L."/>
            <person name="Puazo M."/>
            <person name="Qu C."/>
            <person name="Quiroz J."/>
            <person name="Raj R."/>
            <person name="Weissenberger G."/>
            <person name="Xin Y."/>
            <person name="Zou X."/>
            <person name="Han Y."/>
            <person name="Richards S."/>
            <person name="Worley K."/>
            <person name="Muzny D."/>
            <person name="Gibbs R."/>
        </authorList>
    </citation>
    <scope>NUCLEOTIDE SEQUENCE</scope>
    <source>
        <strain evidence="2">Sampled in the wild</strain>
    </source>
</reference>
<evidence type="ECO:0000256" key="1">
    <source>
        <dbReference type="SAM" id="MobiDB-lite"/>
    </source>
</evidence>
<dbReference type="InterPro" id="IPR001370">
    <property type="entry name" value="BIR_rpt"/>
</dbReference>
<evidence type="ECO:0000313" key="2">
    <source>
        <dbReference type="EMBL" id="KAG8229325.1"/>
    </source>
</evidence>
<sequence>MMFCYGCRNFDMGTQDGQRPNALQGRLDGMHAEEQRLRTFRGWPVAVIDSARIAKAGFFRTGRGAEVECFACGGRISEWNYGDVAMARHRELNPNCPFVRNPTASSNIPIAIPSSSSLSPVRQDKKENVLNETVAVPNQGGPDYHREEVRLASFIQRDGKRWPKQDEVSPSALAKAGFYWNPSNLYGTEEQVSDRVTCAFCESSLGGWENGDDPMSEHRRCSNTCPFVMGAPVGNVPIPRSSVQEASVMEENERQSHPRCAPGQGIGGSEYDLC</sequence>
<dbReference type="SUPFAM" id="SSF57924">
    <property type="entry name" value="Inhibitor of apoptosis (IAP) repeat"/>
    <property type="match status" value="2"/>
</dbReference>
<dbReference type="InterPro" id="IPR050784">
    <property type="entry name" value="IAP"/>
</dbReference>
<protein>
    <submittedName>
        <fullName evidence="2">Uncharacterized protein</fullName>
    </submittedName>
</protein>
<evidence type="ECO:0000313" key="3">
    <source>
        <dbReference type="Proteomes" id="UP000792457"/>
    </source>
</evidence>
<gene>
    <name evidence="2" type="ORF">J437_LFUL007133</name>
</gene>
<dbReference type="SMART" id="SM00238">
    <property type="entry name" value="BIR"/>
    <property type="match status" value="2"/>
</dbReference>
<dbReference type="Gene3D" id="1.10.1170.10">
    <property type="entry name" value="Inhibitor Of Apoptosis Protein (2mihbC-IAP-1), Chain A"/>
    <property type="match status" value="2"/>
</dbReference>
<dbReference type="Pfam" id="PF00653">
    <property type="entry name" value="BIR"/>
    <property type="match status" value="2"/>
</dbReference>
<keyword evidence="3" id="KW-1185">Reference proteome</keyword>
<reference evidence="2" key="2">
    <citation type="submission" date="2017-10" db="EMBL/GenBank/DDBJ databases">
        <title>Ladona fulva Genome sequencing and assembly.</title>
        <authorList>
            <person name="Murali S."/>
            <person name="Richards S."/>
            <person name="Bandaranaike D."/>
            <person name="Bellair M."/>
            <person name="Blankenburg K."/>
            <person name="Chao H."/>
            <person name="Dinh H."/>
            <person name="Doddapaneni H."/>
            <person name="Dugan-Rocha S."/>
            <person name="Elkadiri S."/>
            <person name="Gnanaolivu R."/>
            <person name="Hernandez B."/>
            <person name="Skinner E."/>
            <person name="Javaid M."/>
            <person name="Lee S."/>
            <person name="Li M."/>
            <person name="Ming W."/>
            <person name="Munidasa M."/>
            <person name="Muniz J."/>
            <person name="Nguyen L."/>
            <person name="Hughes D."/>
            <person name="Osuji N."/>
            <person name="Pu L.-L."/>
            <person name="Puazo M."/>
            <person name="Qu C."/>
            <person name="Quiroz J."/>
            <person name="Raj R."/>
            <person name="Weissenberger G."/>
            <person name="Xin Y."/>
            <person name="Zou X."/>
            <person name="Han Y."/>
            <person name="Worley K."/>
            <person name="Muzny D."/>
            <person name="Gibbs R."/>
        </authorList>
    </citation>
    <scope>NUCLEOTIDE SEQUENCE</scope>
    <source>
        <strain evidence="2">Sampled in the wild</strain>
    </source>
</reference>
<dbReference type="Proteomes" id="UP000792457">
    <property type="component" value="Unassembled WGS sequence"/>
</dbReference>
<dbReference type="EMBL" id="KZ308426">
    <property type="protein sequence ID" value="KAG8229325.1"/>
    <property type="molecule type" value="Genomic_DNA"/>
</dbReference>
<comment type="caution">
    <text evidence="2">The sequence shown here is derived from an EMBL/GenBank/DDBJ whole genome shotgun (WGS) entry which is preliminary data.</text>
</comment>
<dbReference type="GO" id="GO:0051726">
    <property type="term" value="P:regulation of cell cycle"/>
    <property type="evidence" value="ECO:0007669"/>
    <property type="project" value="TreeGrafter"/>
</dbReference>
<name>A0A8K0NYP4_LADFU</name>
<dbReference type="PANTHER" id="PTHR10044:SF139">
    <property type="entry name" value="DEATH-ASSOCIATED INHIBITOR OF APOPTOSIS 2"/>
    <property type="match status" value="1"/>
</dbReference>
<feature type="region of interest" description="Disordered" evidence="1">
    <location>
        <begin position="247"/>
        <end position="274"/>
    </location>
</feature>
<dbReference type="CDD" id="cd00022">
    <property type="entry name" value="BIR"/>
    <property type="match status" value="2"/>
</dbReference>
<dbReference type="PANTHER" id="PTHR10044">
    <property type="entry name" value="INHIBITOR OF APOPTOSIS"/>
    <property type="match status" value="1"/>
</dbReference>
<organism evidence="2 3">
    <name type="scientific">Ladona fulva</name>
    <name type="common">Scarce chaser dragonfly</name>
    <name type="synonym">Libellula fulva</name>
    <dbReference type="NCBI Taxonomy" id="123851"/>
    <lineage>
        <taxon>Eukaryota</taxon>
        <taxon>Metazoa</taxon>
        <taxon>Ecdysozoa</taxon>
        <taxon>Arthropoda</taxon>
        <taxon>Hexapoda</taxon>
        <taxon>Insecta</taxon>
        <taxon>Pterygota</taxon>
        <taxon>Palaeoptera</taxon>
        <taxon>Odonata</taxon>
        <taxon>Epiprocta</taxon>
        <taxon>Anisoptera</taxon>
        <taxon>Libelluloidea</taxon>
        <taxon>Libellulidae</taxon>
        <taxon>Ladona</taxon>
    </lineage>
</organism>
<dbReference type="GO" id="GO:0005634">
    <property type="term" value="C:nucleus"/>
    <property type="evidence" value="ECO:0007669"/>
    <property type="project" value="TreeGrafter"/>
</dbReference>
<dbReference type="AlphaFoldDB" id="A0A8K0NYP4"/>
<proteinExistence type="predicted"/>